<dbReference type="AlphaFoldDB" id="A0AAU9FFS4"/>
<evidence type="ECO:0000256" key="1">
    <source>
        <dbReference type="SAM" id="MobiDB-lite"/>
    </source>
</evidence>
<gene>
    <name evidence="2" type="ORF">DMAD_12068</name>
</gene>
<keyword evidence="3" id="KW-1185">Reference proteome</keyword>
<protein>
    <submittedName>
        <fullName evidence="2">Uncharacterized protein</fullName>
    </submittedName>
</protein>
<accession>A0AAU9FFS4</accession>
<feature type="region of interest" description="Disordered" evidence="1">
    <location>
        <begin position="243"/>
        <end position="285"/>
    </location>
</feature>
<reference evidence="2 3" key="1">
    <citation type="submission" date="2024-02" db="EMBL/GenBank/DDBJ databases">
        <title>A chromosome-level genome assembly of Drosophila madeirensis, a fruit fly species endemic to Madeira island.</title>
        <authorList>
            <person name="Tomihara K."/>
            <person name="Llopart A."/>
            <person name="Yamamoto D."/>
        </authorList>
    </citation>
    <scope>NUCLEOTIDE SEQUENCE [LARGE SCALE GENOMIC DNA]</scope>
    <source>
        <strain evidence="2 3">RF1</strain>
    </source>
</reference>
<proteinExistence type="predicted"/>
<organism evidence="2 3">
    <name type="scientific">Drosophila madeirensis</name>
    <name type="common">Fruit fly</name>
    <dbReference type="NCBI Taxonomy" id="30013"/>
    <lineage>
        <taxon>Eukaryota</taxon>
        <taxon>Metazoa</taxon>
        <taxon>Ecdysozoa</taxon>
        <taxon>Arthropoda</taxon>
        <taxon>Hexapoda</taxon>
        <taxon>Insecta</taxon>
        <taxon>Pterygota</taxon>
        <taxon>Neoptera</taxon>
        <taxon>Endopterygota</taxon>
        <taxon>Diptera</taxon>
        <taxon>Brachycera</taxon>
        <taxon>Muscomorpha</taxon>
        <taxon>Ephydroidea</taxon>
        <taxon>Drosophilidae</taxon>
        <taxon>Drosophila</taxon>
        <taxon>Sophophora</taxon>
    </lineage>
</organism>
<dbReference type="EMBL" id="AP029264">
    <property type="protein sequence ID" value="BFF94439.1"/>
    <property type="molecule type" value="Genomic_DNA"/>
</dbReference>
<evidence type="ECO:0000313" key="2">
    <source>
        <dbReference type="EMBL" id="BFF94439.1"/>
    </source>
</evidence>
<sequence length="285" mass="32953">MCACCHSCFPSRCQPEKLVVLTEPRLCIPRKKEKCDCHRNRCLLVALAYLFRCTNLSMLSTLWHMAYRQGQPLRGFTRDPAWRVLQRVKAPYTEVHDLEIYDSLYDRCGMAIDPLDPCNMFKVLRLMFLSAALVPEQRLCLMRMLEQLNELAFRRVNLELLLQTLASVNIEEFVYSLAHQDNLNAYQAKLSEELSQLYERVVTTDKNAIIRNRNRRARGDVDVNVEPVKTPFKSHNSLKYCIPRSRDVDSPSPSGCVRYAHAGRENRRKNNSSGILQSDRKGTDP</sequence>
<name>A0AAU9FFS4_DROMD</name>
<dbReference type="Proteomes" id="UP001500889">
    <property type="component" value="Chromosome U"/>
</dbReference>
<evidence type="ECO:0000313" key="3">
    <source>
        <dbReference type="Proteomes" id="UP001500889"/>
    </source>
</evidence>